<evidence type="ECO:0000256" key="5">
    <source>
        <dbReference type="ARBA" id="ARBA00022533"/>
    </source>
</evidence>
<dbReference type="CDD" id="cd00092">
    <property type="entry name" value="HTH_CRP"/>
    <property type="match status" value="1"/>
</dbReference>
<keyword evidence="10" id="KW-0010">Activator</keyword>
<keyword evidence="9" id="KW-0238">DNA-binding</keyword>
<keyword evidence="11" id="KW-0804">Transcription</keyword>
<dbReference type="InterPro" id="IPR036390">
    <property type="entry name" value="WH_DNA-bd_sf"/>
</dbReference>
<dbReference type="InterPro" id="IPR012318">
    <property type="entry name" value="HTH_CRP"/>
</dbReference>
<gene>
    <name evidence="14" type="ORF">OD750_003815</name>
</gene>
<keyword evidence="8" id="KW-0843">Virulence</keyword>
<evidence type="ECO:0000256" key="12">
    <source>
        <dbReference type="ARBA" id="ARBA00031697"/>
    </source>
</evidence>
<proteinExistence type="predicted"/>
<evidence type="ECO:0000256" key="4">
    <source>
        <dbReference type="ARBA" id="ARBA00022491"/>
    </source>
</evidence>
<dbReference type="Proteomes" id="UP001139971">
    <property type="component" value="Unassembled WGS sequence"/>
</dbReference>
<evidence type="ECO:0000256" key="8">
    <source>
        <dbReference type="ARBA" id="ARBA00023026"/>
    </source>
</evidence>
<comment type="subunit">
    <text evidence="2">Homodimer.</text>
</comment>
<dbReference type="Pfam" id="PF13545">
    <property type="entry name" value="HTH_Crp_2"/>
    <property type="match status" value="1"/>
</dbReference>
<evidence type="ECO:0000256" key="1">
    <source>
        <dbReference type="ARBA" id="ARBA00004496"/>
    </source>
</evidence>
<evidence type="ECO:0000313" key="14">
    <source>
        <dbReference type="EMBL" id="MDC8011667.1"/>
    </source>
</evidence>
<evidence type="ECO:0000259" key="13">
    <source>
        <dbReference type="PROSITE" id="PS51063"/>
    </source>
</evidence>
<comment type="caution">
    <text evidence="14">The sequence shown here is derived from an EMBL/GenBank/DDBJ whole genome shotgun (WGS) entry which is preliminary data.</text>
</comment>
<dbReference type="InterPro" id="IPR014710">
    <property type="entry name" value="RmlC-like_jellyroll"/>
</dbReference>
<evidence type="ECO:0000256" key="9">
    <source>
        <dbReference type="ARBA" id="ARBA00023125"/>
    </source>
</evidence>
<evidence type="ECO:0000256" key="7">
    <source>
        <dbReference type="ARBA" id="ARBA00023015"/>
    </source>
</evidence>
<dbReference type="GO" id="GO:0003700">
    <property type="term" value="F:DNA-binding transcription factor activity"/>
    <property type="evidence" value="ECO:0007669"/>
    <property type="project" value="TreeGrafter"/>
</dbReference>
<dbReference type="SUPFAM" id="SSF46785">
    <property type="entry name" value="Winged helix' DNA-binding domain"/>
    <property type="match status" value="1"/>
</dbReference>
<dbReference type="GO" id="GO:0003677">
    <property type="term" value="F:DNA binding"/>
    <property type="evidence" value="ECO:0007669"/>
    <property type="project" value="UniProtKB-KW"/>
</dbReference>
<organism evidence="14 15">
    <name type="scientific">Tahibacter soli</name>
    <dbReference type="NCBI Taxonomy" id="2983605"/>
    <lineage>
        <taxon>Bacteria</taxon>
        <taxon>Pseudomonadati</taxon>
        <taxon>Pseudomonadota</taxon>
        <taxon>Gammaproteobacteria</taxon>
        <taxon>Lysobacterales</taxon>
        <taxon>Rhodanobacteraceae</taxon>
        <taxon>Tahibacter</taxon>
    </lineage>
</organism>
<dbReference type="InterPro" id="IPR000595">
    <property type="entry name" value="cNMP-bd_dom"/>
</dbReference>
<name>A0A9X4BHY6_9GAMM</name>
<feature type="domain" description="HTH crp-type" evidence="13">
    <location>
        <begin position="154"/>
        <end position="227"/>
    </location>
</feature>
<dbReference type="EMBL" id="JAOVZO020000003">
    <property type="protein sequence ID" value="MDC8011667.1"/>
    <property type="molecule type" value="Genomic_DNA"/>
</dbReference>
<keyword evidence="7" id="KW-0805">Transcription regulation</keyword>
<dbReference type="Gene3D" id="1.10.10.10">
    <property type="entry name" value="Winged helix-like DNA-binding domain superfamily/Winged helix DNA-binding domain"/>
    <property type="match status" value="1"/>
</dbReference>
<comment type="subcellular location">
    <subcellularLocation>
        <location evidence="1">Cytoplasm</location>
    </subcellularLocation>
</comment>
<keyword evidence="6" id="KW-0973">c-di-GMP</keyword>
<reference evidence="14" key="1">
    <citation type="submission" date="2023-02" db="EMBL/GenBank/DDBJ databases">
        <title>Tahibacter soli sp. nov. isolated from soil.</title>
        <authorList>
            <person name="Baek J.H."/>
            <person name="Lee J.K."/>
            <person name="Choi D.G."/>
            <person name="Jeon C.O."/>
        </authorList>
    </citation>
    <scope>NUCLEOTIDE SEQUENCE</scope>
    <source>
        <strain evidence="14">BL</strain>
    </source>
</reference>
<dbReference type="GO" id="GO:0005829">
    <property type="term" value="C:cytosol"/>
    <property type="evidence" value="ECO:0007669"/>
    <property type="project" value="TreeGrafter"/>
</dbReference>
<keyword evidence="5" id="KW-0021">Allosteric enzyme</keyword>
<evidence type="ECO:0000256" key="10">
    <source>
        <dbReference type="ARBA" id="ARBA00023159"/>
    </source>
</evidence>
<dbReference type="InterPro" id="IPR018490">
    <property type="entry name" value="cNMP-bd_dom_sf"/>
</dbReference>
<dbReference type="FunFam" id="1.10.10.10:FF:000028">
    <property type="entry name" value="Fumarate/nitrate reduction transcriptional regulator Fnr"/>
    <property type="match status" value="1"/>
</dbReference>
<dbReference type="RefSeq" id="WP_263542883.1">
    <property type="nucleotide sequence ID" value="NZ_JAOVZO020000003.1"/>
</dbReference>
<evidence type="ECO:0000256" key="11">
    <source>
        <dbReference type="ARBA" id="ARBA00023163"/>
    </source>
</evidence>
<dbReference type="Gene3D" id="2.60.120.10">
    <property type="entry name" value="Jelly Rolls"/>
    <property type="match status" value="1"/>
</dbReference>
<dbReference type="Pfam" id="PF00027">
    <property type="entry name" value="cNMP_binding"/>
    <property type="match status" value="1"/>
</dbReference>
<evidence type="ECO:0000256" key="6">
    <source>
        <dbReference type="ARBA" id="ARBA00022636"/>
    </source>
</evidence>
<evidence type="ECO:0000256" key="3">
    <source>
        <dbReference type="ARBA" id="ARBA00020769"/>
    </source>
</evidence>
<dbReference type="CDD" id="cd00038">
    <property type="entry name" value="CAP_ED"/>
    <property type="match status" value="1"/>
</dbReference>
<dbReference type="InterPro" id="IPR050397">
    <property type="entry name" value="Env_Response_Regulators"/>
</dbReference>
<dbReference type="PRINTS" id="PR00034">
    <property type="entry name" value="HTHCRP"/>
</dbReference>
<dbReference type="PANTHER" id="PTHR24567:SF75">
    <property type="entry name" value="FUMARATE AND NITRATE REDUCTION REGULATORY PROTEIN"/>
    <property type="match status" value="1"/>
</dbReference>
<dbReference type="SMART" id="SM00100">
    <property type="entry name" value="cNMP"/>
    <property type="match status" value="1"/>
</dbReference>
<evidence type="ECO:0000256" key="2">
    <source>
        <dbReference type="ARBA" id="ARBA00011738"/>
    </source>
</evidence>
<dbReference type="AlphaFoldDB" id="A0A9X4BHY6"/>
<protein>
    <recommendedName>
        <fullName evidence="3">CRP-like protein Clp</fullName>
    </recommendedName>
    <alternativeName>
        <fullName evidence="12">Catabolite activation-like protein</fullName>
    </alternativeName>
</protein>
<evidence type="ECO:0000313" key="15">
    <source>
        <dbReference type="Proteomes" id="UP001139971"/>
    </source>
</evidence>
<dbReference type="GO" id="GO:0003824">
    <property type="term" value="F:catalytic activity"/>
    <property type="evidence" value="ECO:0007669"/>
    <property type="project" value="UniProtKB-KW"/>
</dbReference>
<sequence>MSAVASTVSSTASTHALSPRLPAPALDIDAVAAHVPVLRRRLLAGQHLFRAGQPFRALYFVHAGFLRTSLVTSDGREQVTGFSMRGDLLGAESIGSATHVNDVVALDTCEIVELPYPAVLAACLAVPQLHGALMQALATELRRDRSWMLAIGTLSAERRVAGFLLDLAERYKALGFSASHFVLRMSRVDIGNFLALKHETVTRALSHLAATGLIEVDRREIRIRSTSQLEALACGCGDEARAA</sequence>
<dbReference type="SUPFAM" id="SSF51206">
    <property type="entry name" value="cAMP-binding domain-like"/>
    <property type="match status" value="1"/>
</dbReference>
<keyword evidence="15" id="KW-1185">Reference proteome</keyword>
<dbReference type="PANTHER" id="PTHR24567">
    <property type="entry name" value="CRP FAMILY TRANSCRIPTIONAL REGULATORY PROTEIN"/>
    <property type="match status" value="1"/>
</dbReference>
<dbReference type="InterPro" id="IPR036388">
    <property type="entry name" value="WH-like_DNA-bd_sf"/>
</dbReference>
<keyword evidence="4" id="KW-0678">Repressor</keyword>
<dbReference type="PROSITE" id="PS51063">
    <property type="entry name" value="HTH_CRP_2"/>
    <property type="match status" value="1"/>
</dbReference>
<accession>A0A9X4BHY6</accession>
<dbReference type="SMART" id="SM00419">
    <property type="entry name" value="HTH_CRP"/>
    <property type="match status" value="1"/>
</dbReference>